<gene>
    <name evidence="12" type="ORF">DEBURN_LOCUS4080</name>
</gene>
<dbReference type="GO" id="GO:0008061">
    <property type="term" value="F:chitin binding"/>
    <property type="evidence" value="ECO:0007669"/>
    <property type="project" value="UniProtKB-UniRule"/>
</dbReference>
<proteinExistence type="predicted"/>
<feature type="domain" description="Chitin-binding type-1" evidence="10">
    <location>
        <begin position="88"/>
        <end position="132"/>
    </location>
</feature>
<evidence type="ECO:0000256" key="1">
    <source>
        <dbReference type="ARBA" id="ARBA00001941"/>
    </source>
</evidence>
<evidence type="ECO:0000256" key="2">
    <source>
        <dbReference type="ARBA" id="ARBA00022669"/>
    </source>
</evidence>
<evidence type="ECO:0000256" key="7">
    <source>
        <dbReference type="PROSITE-ProRule" id="PRU00261"/>
    </source>
</evidence>
<evidence type="ECO:0000313" key="13">
    <source>
        <dbReference type="Proteomes" id="UP000789706"/>
    </source>
</evidence>
<dbReference type="Pfam" id="PF00187">
    <property type="entry name" value="Chitin_bind_1"/>
    <property type="match status" value="2"/>
</dbReference>
<feature type="disulfide bond" evidence="7">
    <location>
        <begin position="34"/>
        <end position="46"/>
    </location>
</feature>
<sequence length="492" mass="53179">MSTLRYIILFFIILSLLNVALAIRCGPNFKNAKCPGDTCCSRKGVCGTGAHCGRGCQPNFGRCNTFVKTHTKPCVTKTNKPTPSISVDSLCGPNHGNATCRNNLCCSKSGHCGSTSKYCKSGCQSSFGRCDSSNLKSSISPTTEIETPTTETPATTTSTETETSPTSTATTESPTTPTTVTTETATTATSTTTTSSSSPTTSKFPISTDGACGPKNGNAVCPNDDCCSVNGFCGSTKDHCGTGCQQDFGFCGIINDGLEIITTCSNKNTIAITFDDGPRQLAGREAKATFFINGHAEPGSCIYDFADIIQRAHTEGHLLGSHTWSHPHLAQVNESEIVYQLDQLETAFNKILGTTPKYFRPPFGEGLNDPTLRKELIKRGYKVALWDIDTRDFDEDFKTSKELFLQQFNASEKGTPHIVLNHDRVVTTSELLGLFEVEYSISQGYQVQTVADCTGDINPEDWYNGPVIFGTRDDTWKCTSDDMHLQIPSLES</sequence>
<dbReference type="SUPFAM" id="SSF57016">
    <property type="entry name" value="Plant lectins/antimicrobial peptides"/>
    <property type="match status" value="3"/>
</dbReference>
<dbReference type="Gene3D" id="3.30.60.10">
    <property type="entry name" value="Endochitinase-like"/>
    <property type="match status" value="3"/>
</dbReference>
<evidence type="ECO:0000259" key="11">
    <source>
        <dbReference type="PROSITE" id="PS51677"/>
    </source>
</evidence>
<evidence type="ECO:0000256" key="5">
    <source>
        <dbReference type="ARBA" id="ARBA00022801"/>
    </source>
</evidence>
<feature type="domain" description="NodB homology" evidence="11">
    <location>
        <begin position="259"/>
        <end position="448"/>
    </location>
</feature>
<feature type="compositionally biased region" description="Low complexity" evidence="8">
    <location>
        <begin position="138"/>
        <end position="202"/>
    </location>
</feature>
<evidence type="ECO:0000256" key="4">
    <source>
        <dbReference type="ARBA" id="ARBA00022729"/>
    </source>
</evidence>
<feature type="disulfide bond" evidence="7">
    <location>
        <begin position="91"/>
        <end position="106"/>
    </location>
</feature>
<keyword evidence="13" id="KW-1185">Reference proteome</keyword>
<dbReference type="AlphaFoldDB" id="A0A9N8WLR9"/>
<feature type="disulfide bond" evidence="7">
    <location>
        <begin position="226"/>
        <end position="240"/>
    </location>
</feature>
<comment type="caution">
    <text evidence="7">Lacks conserved residue(s) required for the propagation of feature annotation.</text>
</comment>
<keyword evidence="5" id="KW-0378">Hydrolase</keyword>
<name>A0A9N8WLR9_9GLOM</name>
<dbReference type="SMART" id="SM00270">
    <property type="entry name" value="ChtBD1"/>
    <property type="match status" value="3"/>
</dbReference>
<dbReference type="EMBL" id="CAJVPK010000288">
    <property type="protein sequence ID" value="CAG8489195.1"/>
    <property type="molecule type" value="Genomic_DNA"/>
</dbReference>
<feature type="disulfide bond" evidence="7">
    <location>
        <begin position="25"/>
        <end position="40"/>
    </location>
</feature>
<evidence type="ECO:0000256" key="8">
    <source>
        <dbReference type="SAM" id="MobiDB-lite"/>
    </source>
</evidence>
<feature type="disulfide bond" evidence="7">
    <location>
        <begin position="105"/>
        <end position="119"/>
    </location>
</feature>
<dbReference type="SUPFAM" id="SSF88713">
    <property type="entry name" value="Glycoside hydrolase/deacetylase"/>
    <property type="match status" value="1"/>
</dbReference>
<reference evidence="12" key="1">
    <citation type="submission" date="2021-06" db="EMBL/GenBank/DDBJ databases">
        <authorList>
            <person name="Kallberg Y."/>
            <person name="Tangrot J."/>
            <person name="Rosling A."/>
        </authorList>
    </citation>
    <scope>NUCLEOTIDE SEQUENCE</scope>
    <source>
        <strain evidence="12">AZ414A</strain>
    </source>
</reference>
<keyword evidence="7" id="KW-1015">Disulfide bond</keyword>
<keyword evidence="4 9" id="KW-0732">Signal</keyword>
<protein>
    <submittedName>
        <fullName evidence="12">3408_t:CDS:1</fullName>
    </submittedName>
</protein>
<evidence type="ECO:0000313" key="12">
    <source>
        <dbReference type="EMBL" id="CAG8489195.1"/>
    </source>
</evidence>
<dbReference type="InterPro" id="IPR002509">
    <property type="entry name" value="NODB_dom"/>
</dbReference>
<dbReference type="InterPro" id="IPR036861">
    <property type="entry name" value="Endochitinase-like_sf"/>
</dbReference>
<evidence type="ECO:0000256" key="6">
    <source>
        <dbReference type="ARBA" id="ARBA00023277"/>
    </source>
</evidence>
<dbReference type="InterPro" id="IPR001002">
    <property type="entry name" value="Chitin-bd_1"/>
</dbReference>
<dbReference type="Gene3D" id="3.20.20.370">
    <property type="entry name" value="Glycoside hydrolase/deacetylase"/>
    <property type="match status" value="1"/>
</dbReference>
<comment type="caution">
    <text evidence="12">The sequence shown here is derived from an EMBL/GenBank/DDBJ whole genome shotgun (WGS) entry which is preliminary data.</text>
</comment>
<keyword evidence="6" id="KW-0119">Carbohydrate metabolism</keyword>
<dbReference type="GO" id="GO:0016810">
    <property type="term" value="F:hydrolase activity, acting on carbon-nitrogen (but not peptide) bonds"/>
    <property type="evidence" value="ECO:0007669"/>
    <property type="project" value="InterPro"/>
</dbReference>
<dbReference type="Proteomes" id="UP000789706">
    <property type="component" value="Unassembled WGS sequence"/>
</dbReference>
<dbReference type="InterPro" id="IPR018371">
    <property type="entry name" value="Chitin-binding_1_CS"/>
</dbReference>
<feature type="signal peptide" evidence="9">
    <location>
        <begin position="1"/>
        <end position="22"/>
    </location>
</feature>
<feature type="chain" id="PRO_5040147060" evidence="9">
    <location>
        <begin position="23"/>
        <end position="492"/>
    </location>
</feature>
<feature type="disulfide bond" evidence="7">
    <location>
        <begin position="221"/>
        <end position="233"/>
    </location>
</feature>
<feature type="disulfide bond" evidence="7">
    <location>
        <begin position="100"/>
        <end position="112"/>
    </location>
</feature>
<dbReference type="GO" id="GO:0046872">
    <property type="term" value="F:metal ion binding"/>
    <property type="evidence" value="ECO:0007669"/>
    <property type="project" value="UniProtKB-KW"/>
</dbReference>
<evidence type="ECO:0000259" key="10">
    <source>
        <dbReference type="PROSITE" id="PS50941"/>
    </source>
</evidence>
<dbReference type="PANTHER" id="PTHR46471">
    <property type="entry name" value="CHITIN DEACETYLASE"/>
    <property type="match status" value="1"/>
</dbReference>
<feature type="region of interest" description="Disordered" evidence="8">
    <location>
        <begin position="138"/>
        <end position="207"/>
    </location>
</feature>
<dbReference type="PROSITE" id="PS00026">
    <property type="entry name" value="CHIT_BIND_I_1"/>
    <property type="match status" value="1"/>
</dbReference>
<organism evidence="12 13">
    <name type="scientific">Diversispora eburnea</name>
    <dbReference type="NCBI Taxonomy" id="1213867"/>
    <lineage>
        <taxon>Eukaryota</taxon>
        <taxon>Fungi</taxon>
        <taxon>Fungi incertae sedis</taxon>
        <taxon>Mucoromycota</taxon>
        <taxon>Glomeromycotina</taxon>
        <taxon>Glomeromycetes</taxon>
        <taxon>Diversisporales</taxon>
        <taxon>Diversisporaceae</taxon>
        <taxon>Diversispora</taxon>
    </lineage>
</organism>
<dbReference type="PROSITE" id="PS51677">
    <property type="entry name" value="NODB"/>
    <property type="match status" value="1"/>
</dbReference>
<dbReference type="PANTHER" id="PTHR46471:SF2">
    <property type="entry name" value="CHITIN DEACETYLASE-RELATED"/>
    <property type="match status" value="1"/>
</dbReference>
<comment type="cofactor">
    <cofactor evidence="1">
        <name>Co(2+)</name>
        <dbReference type="ChEBI" id="CHEBI:48828"/>
    </cofactor>
</comment>
<feature type="disulfide bond" evidence="7">
    <location>
        <begin position="212"/>
        <end position="227"/>
    </location>
</feature>
<dbReference type="PROSITE" id="PS50941">
    <property type="entry name" value="CHIT_BIND_I_2"/>
    <property type="match status" value="3"/>
</dbReference>
<accession>A0A9N8WLR9</accession>
<feature type="domain" description="Chitin-binding type-1" evidence="10">
    <location>
        <begin position="209"/>
        <end position="253"/>
    </location>
</feature>
<keyword evidence="3" id="KW-0479">Metal-binding</keyword>
<evidence type="ECO:0000256" key="3">
    <source>
        <dbReference type="ARBA" id="ARBA00022723"/>
    </source>
</evidence>
<dbReference type="Pfam" id="PF01522">
    <property type="entry name" value="Polysacc_deac_1"/>
    <property type="match status" value="1"/>
</dbReference>
<feature type="domain" description="Chitin-binding type-1" evidence="10">
    <location>
        <begin position="22"/>
        <end position="65"/>
    </location>
</feature>
<evidence type="ECO:0000256" key="9">
    <source>
        <dbReference type="SAM" id="SignalP"/>
    </source>
</evidence>
<dbReference type="OrthoDB" id="407355at2759"/>
<dbReference type="InterPro" id="IPR011330">
    <property type="entry name" value="Glyco_hydro/deAcase_b/a-brl"/>
</dbReference>
<dbReference type="CDD" id="cd00035">
    <property type="entry name" value="ChtBD1"/>
    <property type="match status" value="3"/>
</dbReference>
<dbReference type="GO" id="GO:0005975">
    <property type="term" value="P:carbohydrate metabolic process"/>
    <property type="evidence" value="ECO:0007669"/>
    <property type="project" value="InterPro"/>
</dbReference>
<keyword evidence="2 7" id="KW-0147">Chitin-binding</keyword>